<keyword evidence="6 12" id="KW-0812">Transmembrane</keyword>
<protein>
    <recommendedName>
        <fullName evidence="12">Mannosyltransferase</fullName>
        <ecNumber evidence="12">2.4.1.-</ecNumber>
    </recommendedName>
</protein>
<feature type="non-terminal residue" evidence="13">
    <location>
        <position position="1"/>
    </location>
</feature>
<evidence type="ECO:0000313" key="14">
    <source>
        <dbReference type="Proteomes" id="UP000649617"/>
    </source>
</evidence>
<reference evidence="13" key="1">
    <citation type="submission" date="2021-02" db="EMBL/GenBank/DDBJ databases">
        <authorList>
            <person name="Dougan E. K."/>
            <person name="Rhodes N."/>
            <person name="Thang M."/>
            <person name="Chan C."/>
        </authorList>
    </citation>
    <scope>NUCLEOTIDE SEQUENCE</scope>
</reference>
<dbReference type="EMBL" id="CAJNIZ010032413">
    <property type="protein sequence ID" value="CAE7537157.1"/>
    <property type="molecule type" value="Genomic_DNA"/>
</dbReference>
<evidence type="ECO:0000256" key="2">
    <source>
        <dbReference type="ARBA" id="ARBA00004922"/>
    </source>
</evidence>
<evidence type="ECO:0000256" key="5">
    <source>
        <dbReference type="ARBA" id="ARBA00022679"/>
    </source>
</evidence>
<evidence type="ECO:0000256" key="10">
    <source>
        <dbReference type="ARBA" id="ARBA00044721"/>
    </source>
</evidence>
<accession>A0A812TIG6</accession>
<dbReference type="OrthoDB" id="435339at2759"/>
<sequence>VEESFNLQACHDALLHGSDLQSWDHLQFPGAVPRTFLGPLVVAALASPSLPLQLATSSLLRLVRFVVGLLSVATFARLRAAVAAEFGLEASRFLAILTLVQFHLPFYMSRTLPNVFALQLATLAHAELLAGCGYKCLVLLGLAAAIFRCDLLVLIAPIGLLLLWQRRVNFFKAAVATALAALMGAVTSVCVDSVLWQRWLWPEFEVLWFNTAENKSSEWGTLPPLWYSYSALPKALLGGAPLVLLAFIIEPRARELVLASLTFVALYSFLPHKELRFIFPALPLLNAAAAAAAARVLRWKGLARTLASLGLLGLGLASLGATAVMTSASYLNYPGGIALTGLQVMECNSSQPLTVHIGNLAAISGVSRFLEDRQNWKYSKEENLEAKALSAKGFDRLLSEFPVVPGYHCTATVEGFQRLKLQASWPPVRAILSPQIYVLSRAADGGTTACKEDVGPKWNAVVRPEFQVLHSLTARCPP</sequence>
<dbReference type="GO" id="GO:0052917">
    <property type="term" value="F:dol-P-Man:Man(7)GlcNAc(2)-PP-Dol alpha-1,6-mannosyltransferase activity"/>
    <property type="evidence" value="ECO:0007669"/>
    <property type="project" value="UniProtKB-EC"/>
</dbReference>
<dbReference type="UniPathway" id="UPA00378"/>
<name>A0A812TIG6_SYMPI</name>
<feature type="transmembrane region" description="Helical" evidence="12">
    <location>
        <begin position="277"/>
        <end position="297"/>
    </location>
</feature>
<dbReference type="PANTHER" id="PTHR22760">
    <property type="entry name" value="GLYCOSYLTRANSFERASE"/>
    <property type="match status" value="1"/>
</dbReference>
<keyword evidence="4 12" id="KW-0328">Glycosyltransferase</keyword>
<feature type="transmembrane region" description="Helical" evidence="12">
    <location>
        <begin position="256"/>
        <end position="271"/>
    </location>
</feature>
<evidence type="ECO:0000256" key="4">
    <source>
        <dbReference type="ARBA" id="ARBA00022676"/>
    </source>
</evidence>
<feature type="transmembrane region" description="Helical" evidence="12">
    <location>
        <begin position="137"/>
        <end position="163"/>
    </location>
</feature>
<gene>
    <name evidence="13" type="primary">ALG12</name>
    <name evidence="13" type="ORF">SPIL2461_LOCUS14197</name>
</gene>
<feature type="transmembrane region" description="Helical" evidence="12">
    <location>
        <begin position="309"/>
        <end position="333"/>
    </location>
</feature>
<dbReference type="AlphaFoldDB" id="A0A812TIG6"/>
<evidence type="ECO:0000313" key="13">
    <source>
        <dbReference type="EMBL" id="CAE7537157.1"/>
    </source>
</evidence>
<dbReference type="InterPro" id="IPR005599">
    <property type="entry name" value="GPI_mannosylTrfase"/>
</dbReference>
<evidence type="ECO:0000256" key="3">
    <source>
        <dbReference type="ARBA" id="ARBA00007063"/>
    </source>
</evidence>
<dbReference type="Pfam" id="PF03901">
    <property type="entry name" value="Glyco_transf_22"/>
    <property type="match status" value="1"/>
</dbReference>
<dbReference type="PANTHER" id="PTHR22760:SF1">
    <property type="entry name" value="DOL-P-MAN:MAN(7)GLCNAC(2)-PP-DOL ALPHA-1,6-MANNOSYLTRANSFERASE"/>
    <property type="match status" value="1"/>
</dbReference>
<evidence type="ECO:0000256" key="8">
    <source>
        <dbReference type="ARBA" id="ARBA00022989"/>
    </source>
</evidence>
<proteinExistence type="inferred from homology"/>
<comment type="function">
    <text evidence="10">Mannosyltransferase that operates in the biosynthetic pathway of dolichol-linked oligosaccharides, the glycan precursors employed in protein asparagine (N)-glycosylation. The assembly of dolichol-linked oligosaccharides begins on the cytosolic side of the endoplasmic reticulum membrane and finishes in its lumen. The sequential addition of sugars to dolichol pyrophosphate produces dolichol-linked oligosaccharides containing fourteen sugars, including two GlcNAcs, nine mannoses and three glucoses. Once assembled, the oligosaccharide is transferred from the lipid to nascent proteins by oligosaccharyltransferases. In the lumen of the endoplasmic reticulum, adds the eighth mannose residue in an alpha-1,6 linkage onto Man(7)GlcNAc(2)-PP-dolichol to produce Man(8)GlcNAc(2)-PP-dolichol.</text>
</comment>
<evidence type="ECO:0000256" key="6">
    <source>
        <dbReference type="ARBA" id="ARBA00022692"/>
    </source>
</evidence>
<evidence type="ECO:0000256" key="9">
    <source>
        <dbReference type="ARBA" id="ARBA00023136"/>
    </source>
</evidence>
<dbReference type="Proteomes" id="UP000649617">
    <property type="component" value="Unassembled WGS sequence"/>
</dbReference>
<comment type="subcellular location">
    <subcellularLocation>
        <location evidence="1 12">Endoplasmic reticulum membrane</location>
        <topology evidence="1 12">Multi-pass membrane protein</topology>
    </subcellularLocation>
</comment>
<evidence type="ECO:0000256" key="7">
    <source>
        <dbReference type="ARBA" id="ARBA00022824"/>
    </source>
</evidence>
<keyword evidence="7 12" id="KW-0256">Endoplasmic reticulum</keyword>
<keyword evidence="8 12" id="KW-1133">Transmembrane helix</keyword>
<evidence type="ECO:0000256" key="12">
    <source>
        <dbReference type="RuleBase" id="RU363075"/>
    </source>
</evidence>
<feature type="transmembrane region" description="Helical" evidence="12">
    <location>
        <begin position="226"/>
        <end position="249"/>
    </location>
</feature>
<feature type="transmembrane region" description="Helical" evidence="12">
    <location>
        <begin position="175"/>
        <end position="196"/>
    </location>
</feature>
<dbReference type="EC" id="2.4.1.-" evidence="12"/>
<keyword evidence="5" id="KW-0808">Transferase</keyword>
<evidence type="ECO:0000256" key="11">
    <source>
        <dbReference type="ARBA" id="ARBA00048899"/>
    </source>
</evidence>
<organism evidence="13 14">
    <name type="scientific">Symbiodinium pilosum</name>
    <name type="common">Dinoflagellate</name>
    <dbReference type="NCBI Taxonomy" id="2952"/>
    <lineage>
        <taxon>Eukaryota</taxon>
        <taxon>Sar</taxon>
        <taxon>Alveolata</taxon>
        <taxon>Dinophyceae</taxon>
        <taxon>Suessiales</taxon>
        <taxon>Symbiodiniaceae</taxon>
        <taxon>Symbiodinium</taxon>
    </lineage>
</organism>
<keyword evidence="9 12" id="KW-0472">Membrane</keyword>
<evidence type="ECO:0000256" key="1">
    <source>
        <dbReference type="ARBA" id="ARBA00004477"/>
    </source>
</evidence>
<comment type="similarity">
    <text evidence="3 12">Belongs to the glycosyltransferase 22 family.</text>
</comment>
<keyword evidence="14" id="KW-1185">Reference proteome</keyword>
<dbReference type="GO" id="GO:0006487">
    <property type="term" value="P:protein N-linked glycosylation"/>
    <property type="evidence" value="ECO:0007669"/>
    <property type="project" value="TreeGrafter"/>
</dbReference>
<comment type="caution">
    <text evidence="13">The sequence shown here is derived from an EMBL/GenBank/DDBJ whole genome shotgun (WGS) entry which is preliminary data.</text>
</comment>
<comment type="pathway">
    <text evidence="2">Protein modification; protein glycosylation.</text>
</comment>
<dbReference type="GO" id="GO:0005789">
    <property type="term" value="C:endoplasmic reticulum membrane"/>
    <property type="evidence" value="ECO:0007669"/>
    <property type="project" value="UniProtKB-SubCell"/>
</dbReference>
<comment type="catalytic activity">
    <reaction evidence="11">
        <text>an alpha-D-Man-(1-&gt;2)-alpha-D-Man-(1-&gt;2)-alpha-D-Man-(1-&gt;3)-[alpha-D-Man-(1-&gt;2)-alpha-D-Man-(1-&gt;3)-alpha-D-Man-(1-&gt;6)]-beta-D-Man-(1-&gt;4)-beta-D-GlcNAc-(1-&gt;4)-alpha-D-GlcNAc-diphospho-di-trans,poly-cis-dolichol + a di-trans,poly-cis-dolichyl beta-D-mannosyl phosphate = an alpha-D-Man-(1-&gt;2)-alpha-D-Man-(1-&gt;2)-alpha-D-Man-(1-&gt;3)-[alpha-D-Man-(1-&gt;2)-alpha-D-Man-(1-&gt;3)-[alpha-D-Man-(1-&gt;6)]-alpha-D-Man-(1-&gt;6)]-beta-D-Man-(1-&gt;4)-beta-D-GlcNAc-(1-&gt;4)-alpha-D-GlcNAc-diphospho-di-trans,poly-cis-dolichol + a di-trans,poly-cis-dolichyl phosphate + H(+)</text>
        <dbReference type="Rhea" id="RHEA:29535"/>
        <dbReference type="Rhea" id="RHEA-COMP:19498"/>
        <dbReference type="Rhea" id="RHEA-COMP:19501"/>
        <dbReference type="Rhea" id="RHEA-COMP:19518"/>
        <dbReference type="Rhea" id="RHEA-COMP:19519"/>
        <dbReference type="ChEBI" id="CHEBI:15378"/>
        <dbReference type="ChEBI" id="CHEBI:57683"/>
        <dbReference type="ChEBI" id="CHEBI:58211"/>
        <dbReference type="ChEBI" id="CHEBI:132517"/>
        <dbReference type="ChEBI" id="CHEBI:132519"/>
        <dbReference type="EC" id="2.4.1.260"/>
    </reaction>
    <physiologicalReaction direction="left-to-right" evidence="11">
        <dbReference type="Rhea" id="RHEA:29536"/>
    </physiologicalReaction>
</comment>